<dbReference type="CDD" id="cd07983">
    <property type="entry name" value="LPLAT_DUF374-like"/>
    <property type="match status" value="1"/>
</dbReference>
<dbReference type="RefSeq" id="WP_038532939.1">
    <property type="nucleotide sequence ID" value="NZ_CP042966.1"/>
</dbReference>
<feature type="transmembrane region" description="Helical" evidence="1">
    <location>
        <begin position="12"/>
        <end position="31"/>
    </location>
</feature>
<accession>A0ABX5YXQ6</accession>
<proteinExistence type="predicted"/>
<reference evidence="3" key="1">
    <citation type="submission" date="2019-08" db="EMBL/GenBank/DDBJ databases">
        <title>Organohalide respiration in Sulfurospirillum species is regulated by a two-component system as unraveled by comparative genomics, and transcriptomics, and regulator binding studies.</title>
        <authorList>
            <person name="Goris T."/>
            <person name="Esken J."/>
            <person name="Gadkari J."/>
            <person name="Bischler T."/>
            <person name="Foerstner K."/>
            <person name="Sharma C.M."/>
            <person name="Diekert G."/>
            <person name="Schubert T."/>
        </authorList>
    </citation>
    <scope>NUCLEOTIDE SEQUENCE [LARGE SCALE GENOMIC DNA]</scope>
    <source>
        <strain evidence="3">N</strain>
    </source>
</reference>
<evidence type="ECO:0000313" key="3">
    <source>
        <dbReference type="EMBL" id="QEH05367.1"/>
    </source>
</evidence>
<dbReference type="Proteomes" id="UP000323483">
    <property type="component" value="Chromosome"/>
</dbReference>
<evidence type="ECO:0000259" key="2">
    <source>
        <dbReference type="Pfam" id="PF04028"/>
    </source>
</evidence>
<sequence>MAKLFSKETKRKLLVWILPRLAYALMNLLFFTCKKKFYYQQHVFGTPTLYAMWHGELLMAALAYRHYSQCTHINTVDTIISHHFDGEMIAKLMGFYGAKAIRGSSSKGGVSVLRHALKSLQNGRDIGITPDGPRGPRHSVADGVVALARMKKVPIIAMNCRPTSYWKMKSWDQFCIPKPFCTLEFYYSDPFYVHELSLEEAKTLIQKRLLEHAV</sequence>
<dbReference type="InterPro" id="IPR007172">
    <property type="entry name" value="DUF374"/>
</dbReference>
<keyword evidence="1" id="KW-0472">Membrane</keyword>
<protein>
    <recommendedName>
        <fullName evidence="2">DUF374 domain-containing protein</fullName>
    </recommendedName>
</protein>
<feature type="domain" description="DUF374" evidence="2">
    <location>
        <begin position="76"/>
        <end position="137"/>
    </location>
</feature>
<keyword evidence="1" id="KW-0812">Transmembrane</keyword>
<organism evidence="3 4">
    <name type="scientific">Sulfurospirillum multivorans</name>
    <name type="common">Dehalospirillum multivorans</name>
    <dbReference type="NCBI Taxonomy" id="66821"/>
    <lineage>
        <taxon>Bacteria</taxon>
        <taxon>Pseudomonadati</taxon>
        <taxon>Campylobacterota</taxon>
        <taxon>Epsilonproteobacteria</taxon>
        <taxon>Campylobacterales</taxon>
        <taxon>Sulfurospirillaceae</taxon>
        <taxon>Sulfurospirillum</taxon>
    </lineage>
</organism>
<keyword evidence="1" id="KW-1133">Transmembrane helix</keyword>
<dbReference type="EMBL" id="CP042966">
    <property type="protein sequence ID" value="QEH05367.1"/>
    <property type="molecule type" value="Genomic_DNA"/>
</dbReference>
<evidence type="ECO:0000313" key="4">
    <source>
        <dbReference type="Proteomes" id="UP000323483"/>
    </source>
</evidence>
<keyword evidence="4" id="KW-1185">Reference proteome</keyword>
<gene>
    <name evidence="3" type="ORF">SMN_0584</name>
</gene>
<name>A0ABX5YXQ6_SULMU</name>
<evidence type="ECO:0000256" key="1">
    <source>
        <dbReference type="SAM" id="Phobius"/>
    </source>
</evidence>
<dbReference type="Pfam" id="PF04028">
    <property type="entry name" value="DUF374"/>
    <property type="match status" value="1"/>
</dbReference>